<sequence length="697" mass="79330">MKKNKLISLLAASALTVTLIAGIASNNLQNLSYKLPNSLNNNKVNLEGSVEPIYKNSDTEIKNKSKIITIKNKSYMVQLDKSFHDIVETKEYTTSIYLKSTDNIDEIIKTLSEQNFSQINQIHISSVLPLILITFDDEKFYENNDNILMSLPFVDFSISEVSNNIVNRELFYDKIEDITPIRINNNLFRNELYNYHKTRSNNSHLGKVKVGVLEAGGYVDKNNDAFNIWRNTIHTMDKDITFNKTSDHATAVASLITGKNSITNDTEIYSGVVTNYTDLIKTFEWMIQNGVKIINHSYKRTIVEHIKGIVNGKEVTIDKRFMGYVGYDQFNYYLDYISQRYNITNIFAAGNDAEETFEGRNYEKIEGWALSPNVIAVGAYSKSLNKNNTELISKTDYSESGVEESGLSNKYYSFTDLPKPIIVAEDNVIIKSKKTESGFYDAVGTSFSAPRVTLGLALVDQKFKNLNSRVDTHMAILAASGNNFKNKPYTNGERKNDVIRYNGFDKKVGAGKLDYDSIKIAAQNVKQYEVPHQTKKFEVTTDMFIIDYGKIISIGVAWLYNAGYKMEVELPRNNFLYDFIPREGPAIIFGSNGGPTHKTKEGQANFQEGYTIIKGTIYSDFDVYLENWNAWGQRWETAVSARSSSTNVERLVYENRYGGYTNSFRIRIVKYRTAESKYVTKAIDKMSLSYVIWDKDN</sequence>
<dbReference type="GO" id="GO:0006508">
    <property type="term" value="P:proteolysis"/>
    <property type="evidence" value="ECO:0007669"/>
    <property type="project" value="UniProtKB-KW"/>
</dbReference>
<comment type="caution">
    <text evidence="7">The sequence shown here is derived from an EMBL/GenBank/DDBJ whole genome shotgun (WGS) entry which is preliminary data.</text>
</comment>
<dbReference type="Gene3D" id="3.40.50.200">
    <property type="entry name" value="Peptidase S8/S53 domain"/>
    <property type="match status" value="1"/>
</dbReference>
<evidence type="ECO:0000256" key="4">
    <source>
        <dbReference type="ARBA" id="ARBA00022825"/>
    </source>
</evidence>
<proteinExistence type="inferred from homology"/>
<comment type="similarity">
    <text evidence="1">Belongs to the peptidase S8 family.</text>
</comment>
<organism evidence="7 8">
    <name type="scientific">Mycoplasma testudineum</name>
    <dbReference type="NCBI Taxonomy" id="244584"/>
    <lineage>
        <taxon>Bacteria</taxon>
        <taxon>Bacillati</taxon>
        <taxon>Mycoplasmatota</taxon>
        <taxon>Mollicutes</taxon>
        <taxon>Mycoplasmataceae</taxon>
        <taxon>Mycoplasma</taxon>
    </lineage>
</organism>
<evidence type="ECO:0000259" key="6">
    <source>
        <dbReference type="Pfam" id="PF00082"/>
    </source>
</evidence>
<dbReference type="Proteomes" id="UP000295518">
    <property type="component" value="Unassembled WGS sequence"/>
</dbReference>
<dbReference type="Pfam" id="PF00082">
    <property type="entry name" value="Peptidase_S8"/>
    <property type="match status" value="1"/>
</dbReference>
<feature type="chain" id="PRO_5020956296" evidence="5">
    <location>
        <begin position="22"/>
        <end position="697"/>
    </location>
</feature>
<dbReference type="SUPFAM" id="SSF52743">
    <property type="entry name" value="Subtilisin-like"/>
    <property type="match status" value="1"/>
</dbReference>
<dbReference type="PANTHER" id="PTHR43806:SF11">
    <property type="entry name" value="CEREVISIN-RELATED"/>
    <property type="match status" value="1"/>
</dbReference>
<dbReference type="GO" id="GO:0004252">
    <property type="term" value="F:serine-type endopeptidase activity"/>
    <property type="evidence" value="ECO:0007669"/>
    <property type="project" value="InterPro"/>
</dbReference>
<dbReference type="OrthoDB" id="400531at2"/>
<evidence type="ECO:0000313" key="8">
    <source>
        <dbReference type="Proteomes" id="UP000295518"/>
    </source>
</evidence>
<evidence type="ECO:0000313" key="7">
    <source>
        <dbReference type="EMBL" id="TDO21201.1"/>
    </source>
</evidence>
<dbReference type="InterPro" id="IPR000209">
    <property type="entry name" value="Peptidase_S8/S53_dom"/>
</dbReference>
<name>A0A4R6IH66_9MOLU</name>
<evidence type="ECO:0000256" key="3">
    <source>
        <dbReference type="ARBA" id="ARBA00022801"/>
    </source>
</evidence>
<dbReference type="InterPro" id="IPR036852">
    <property type="entry name" value="Peptidase_S8/S53_dom_sf"/>
</dbReference>
<reference evidence="7 8" key="1">
    <citation type="submission" date="2019-03" db="EMBL/GenBank/DDBJ databases">
        <title>Genomic Encyclopedia of Archaeal and Bacterial Type Strains, Phase II (KMG-II): from individual species to whole genera.</title>
        <authorList>
            <person name="Goeker M."/>
        </authorList>
    </citation>
    <scope>NUCLEOTIDE SEQUENCE [LARGE SCALE GENOMIC DNA]</scope>
    <source>
        <strain evidence="7 8">ATCC 700618</strain>
    </source>
</reference>
<protein>
    <submittedName>
        <fullName evidence="7">Subtilase family protein</fullName>
    </submittedName>
</protein>
<keyword evidence="2" id="KW-0645">Protease</keyword>
<dbReference type="InterPro" id="IPR050131">
    <property type="entry name" value="Peptidase_S8_subtilisin-like"/>
</dbReference>
<feature type="signal peptide" evidence="5">
    <location>
        <begin position="1"/>
        <end position="21"/>
    </location>
</feature>
<gene>
    <name evidence="7" type="ORF">EI74_0232</name>
</gene>
<dbReference type="EMBL" id="SNWN01000009">
    <property type="protein sequence ID" value="TDO21201.1"/>
    <property type="molecule type" value="Genomic_DNA"/>
</dbReference>
<evidence type="ECO:0000256" key="1">
    <source>
        <dbReference type="ARBA" id="ARBA00011073"/>
    </source>
</evidence>
<keyword evidence="3" id="KW-0378">Hydrolase</keyword>
<evidence type="ECO:0000256" key="2">
    <source>
        <dbReference type="ARBA" id="ARBA00022670"/>
    </source>
</evidence>
<dbReference type="AlphaFoldDB" id="A0A4R6IH66"/>
<keyword evidence="5" id="KW-0732">Signal</keyword>
<feature type="domain" description="Peptidase S8/S53" evidence="6">
    <location>
        <begin position="220"/>
        <end position="510"/>
    </location>
</feature>
<evidence type="ECO:0000256" key="5">
    <source>
        <dbReference type="SAM" id="SignalP"/>
    </source>
</evidence>
<dbReference type="PANTHER" id="PTHR43806">
    <property type="entry name" value="PEPTIDASE S8"/>
    <property type="match status" value="1"/>
</dbReference>
<keyword evidence="8" id="KW-1185">Reference proteome</keyword>
<keyword evidence="4" id="KW-0720">Serine protease</keyword>
<accession>A0A4R6IH66</accession>
<dbReference type="RefSeq" id="WP_094254285.1">
    <property type="nucleotide sequence ID" value="NZ_NNCE01000001.1"/>
</dbReference>